<feature type="region of interest" description="Disordered" evidence="5">
    <location>
        <begin position="1"/>
        <end position="24"/>
    </location>
</feature>
<evidence type="ECO:0000313" key="7">
    <source>
        <dbReference type="EMBL" id="GCD21983.1"/>
    </source>
</evidence>
<evidence type="ECO:0000256" key="1">
    <source>
        <dbReference type="ARBA" id="ARBA00001946"/>
    </source>
</evidence>
<dbReference type="PROSITE" id="PS51462">
    <property type="entry name" value="NUDIX"/>
    <property type="match status" value="1"/>
</dbReference>
<dbReference type="InterPro" id="IPR000086">
    <property type="entry name" value="NUDIX_hydrolase_dom"/>
</dbReference>
<dbReference type="PRINTS" id="PR00502">
    <property type="entry name" value="NUDIXFAMILY"/>
</dbReference>
<feature type="domain" description="Nudix hydrolase" evidence="6">
    <location>
        <begin position="40"/>
        <end position="173"/>
    </location>
</feature>
<dbReference type="InterPro" id="IPR015797">
    <property type="entry name" value="NUDIX_hydrolase-like_dom_sf"/>
</dbReference>
<evidence type="ECO:0000259" key="6">
    <source>
        <dbReference type="PROSITE" id="PS51462"/>
    </source>
</evidence>
<name>A0A401V4Y7_9CELL</name>
<evidence type="ECO:0000256" key="5">
    <source>
        <dbReference type="SAM" id="MobiDB-lite"/>
    </source>
</evidence>
<comment type="similarity">
    <text evidence="2 4">Belongs to the Nudix hydrolase family.</text>
</comment>
<evidence type="ECO:0000313" key="8">
    <source>
        <dbReference type="Proteomes" id="UP000288246"/>
    </source>
</evidence>
<comment type="cofactor">
    <cofactor evidence="1">
        <name>Mg(2+)</name>
        <dbReference type="ChEBI" id="CHEBI:18420"/>
    </cofactor>
</comment>
<accession>A0A401V4Y7</accession>
<dbReference type="PANTHER" id="PTHR43046:SF16">
    <property type="entry name" value="ADP-RIBOSE PYROPHOSPHATASE YJHB-RELATED"/>
    <property type="match status" value="1"/>
</dbReference>
<dbReference type="InterPro" id="IPR020476">
    <property type="entry name" value="Nudix_hydrolase"/>
</dbReference>
<dbReference type="Pfam" id="PF00293">
    <property type="entry name" value="NUDIX"/>
    <property type="match status" value="1"/>
</dbReference>
<dbReference type="EMBL" id="BHYL01000395">
    <property type="protein sequence ID" value="GCD21983.1"/>
    <property type="molecule type" value="Genomic_DNA"/>
</dbReference>
<dbReference type="OrthoDB" id="21342at2"/>
<evidence type="ECO:0000256" key="2">
    <source>
        <dbReference type="ARBA" id="ARBA00005582"/>
    </source>
</evidence>
<dbReference type="PANTHER" id="PTHR43046">
    <property type="entry name" value="GDP-MANNOSE MANNOSYL HYDROLASE"/>
    <property type="match status" value="1"/>
</dbReference>
<comment type="caution">
    <text evidence="7">The sequence shown here is derived from an EMBL/GenBank/DDBJ whole genome shotgun (WGS) entry which is preliminary data.</text>
</comment>
<dbReference type="Proteomes" id="UP000288246">
    <property type="component" value="Unassembled WGS sequence"/>
</dbReference>
<sequence>MPHSPADEPAPPAPVSDAARAPGAADEHYAAGDHLGHRTLLVAAAYVVLRRGDEVLLQLRRGTGYRDGHWAVLAGHVDPGESVHEAAVREAAEEAGVTVRVEDLRPLTTLHRFERGGPAVEQRVDVFFEARTWTGDPSRREEDKAEDLAWFRLADLPEPVVPHERLVLDALARGEDPPRVVSLPS</sequence>
<protein>
    <recommendedName>
        <fullName evidence="6">Nudix hydrolase domain-containing protein</fullName>
    </recommendedName>
</protein>
<gene>
    <name evidence="7" type="ORF">CTKZ_35450</name>
</gene>
<keyword evidence="8" id="KW-1185">Reference proteome</keyword>
<reference evidence="7 8" key="1">
    <citation type="submission" date="2018-11" db="EMBL/GenBank/DDBJ databases">
        <title>Draft genome sequence of Cellulomonas takizawaensis strain TKZ-21.</title>
        <authorList>
            <person name="Yamamura H."/>
            <person name="Hayashi T."/>
            <person name="Hamada M."/>
            <person name="Serisawa Y."/>
            <person name="Matsuyama K."/>
            <person name="Nakagawa Y."/>
            <person name="Otoguro M."/>
            <person name="Yanagida F."/>
            <person name="Hayakawa M."/>
        </authorList>
    </citation>
    <scope>NUCLEOTIDE SEQUENCE [LARGE SCALE GENOMIC DNA]</scope>
    <source>
        <strain evidence="7 8">TKZ-21</strain>
    </source>
</reference>
<keyword evidence="3 4" id="KW-0378">Hydrolase</keyword>
<evidence type="ECO:0000256" key="4">
    <source>
        <dbReference type="RuleBase" id="RU003476"/>
    </source>
</evidence>
<dbReference type="GO" id="GO:0016787">
    <property type="term" value="F:hydrolase activity"/>
    <property type="evidence" value="ECO:0007669"/>
    <property type="project" value="UniProtKB-KW"/>
</dbReference>
<dbReference type="Gene3D" id="3.90.79.10">
    <property type="entry name" value="Nucleoside Triphosphate Pyrophosphohydrolase"/>
    <property type="match status" value="1"/>
</dbReference>
<dbReference type="AlphaFoldDB" id="A0A401V4Y7"/>
<dbReference type="RefSeq" id="WP_124344525.1">
    <property type="nucleotide sequence ID" value="NZ_BHYL01000395.1"/>
</dbReference>
<proteinExistence type="inferred from homology"/>
<dbReference type="SUPFAM" id="SSF55811">
    <property type="entry name" value="Nudix"/>
    <property type="match status" value="1"/>
</dbReference>
<evidence type="ECO:0000256" key="3">
    <source>
        <dbReference type="ARBA" id="ARBA00022801"/>
    </source>
</evidence>
<organism evidence="7 8">
    <name type="scientific">Cellulomonas algicola</name>
    <dbReference type="NCBI Taxonomy" id="2071633"/>
    <lineage>
        <taxon>Bacteria</taxon>
        <taxon>Bacillati</taxon>
        <taxon>Actinomycetota</taxon>
        <taxon>Actinomycetes</taxon>
        <taxon>Micrococcales</taxon>
        <taxon>Cellulomonadaceae</taxon>
        <taxon>Cellulomonas</taxon>
    </lineage>
</organism>
<dbReference type="PROSITE" id="PS00893">
    <property type="entry name" value="NUDIX_BOX"/>
    <property type="match status" value="1"/>
</dbReference>
<dbReference type="InterPro" id="IPR020084">
    <property type="entry name" value="NUDIX_hydrolase_CS"/>
</dbReference>